<feature type="transmembrane region" description="Helical" evidence="1">
    <location>
        <begin position="27"/>
        <end position="51"/>
    </location>
</feature>
<keyword evidence="1" id="KW-1133">Transmembrane helix</keyword>
<sequence>MFQKEKQPKSINFMETLYDPNDFWSNAYIWLVNVGKYLLIGVQVVVLGVFFSRFVLDRKNNDLTEEINNKIVLLSNDTWKRNAFLFENYQVLLGDIRTIREGQTINSLQIRELISGIPGSLVLEGLSFSEGRVSLRLSSNNLNSVRDYESALKNNPMYEDVRFSITKEDAEISVGVSFYLNTEGSVSGRAEN</sequence>
<keyword evidence="1" id="KW-0812">Transmembrane</keyword>
<reference evidence="3" key="1">
    <citation type="journal article" date="2015" name="MBio">
        <title>Genome-Resolved Metagenomic Analysis Reveals Roles for Candidate Phyla and Other Microbial Community Members in Biogeochemical Transformations in Oil Reservoirs.</title>
        <authorList>
            <person name="Hu P."/>
            <person name="Tom L."/>
            <person name="Singh A."/>
            <person name="Thomas B.C."/>
            <person name="Baker B.J."/>
            <person name="Piceno Y.M."/>
            <person name="Andersen G.L."/>
            <person name="Banfield J.F."/>
        </authorList>
    </citation>
    <scope>NUCLEOTIDE SEQUENCE [LARGE SCALE GENOMIC DNA]</scope>
</reference>
<proteinExistence type="predicted"/>
<name>A0A101GYX1_9BACT</name>
<evidence type="ECO:0008006" key="4">
    <source>
        <dbReference type="Google" id="ProtNLM"/>
    </source>
</evidence>
<organism evidence="2 3">
    <name type="scientific">candidate division WS6 bacterium 36_33</name>
    <dbReference type="NCBI Taxonomy" id="1641388"/>
    <lineage>
        <taxon>Bacteria</taxon>
        <taxon>Candidatus Dojkabacteria</taxon>
    </lineage>
</organism>
<evidence type="ECO:0000313" key="3">
    <source>
        <dbReference type="Proteomes" id="UP000053469"/>
    </source>
</evidence>
<dbReference type="Proteomes" id="UP000053469">
    <property type="component" value="Unassembled WGS sequence"/>
</dbReference>
<keyword evidence="1" id="KW-0472">Membrane</keyword>
<comment type="caution">
    <text evidence="2">The sequence shown here is derived from an EMBL/GenBank/DDBJ whole genome shotgun (WGS) entry which is preliminary data.</text>
</comment>
<evidence type="ECO:0000313" key="2">
    <source>
        <dbReference type="EMBL" id="KUK66988.1"/>
    </source>
</evidence>
<evidence type="ECO:0000256" key="1">
    <source>
        <dbReference type="SAM" id="Phobius"/>
    </source>
</evidence>
<dbReference type="EMBL" id="LGGI01000054">
    <property type="protein sequence ID" value="KUK66988.1"/>
    <property type="molecule type" value="Genomic_DNA"/>
</dbReference>
<accession>A0A101GYX1</accession>
<gene>
    <name evidence="2" type="ORF">XD87_0395</name>
</gene>
<dbReference type="AlphaFoldDB" id="A0A101GYX1"/>
<protein>
    <recommendedName>
        <fullName evidence="4">Transmembrane(S)protein</fullName>
    </recommendedName>
</protein>